<proteinExistence type="predicted"/>
<organism evidence="2">
    <name type="scientific">Phyllosticta philoprina</name>
    <dbReference type="NCBI Taxonomy" id="121617"/>
    <lineage>
        <taxon>Eukaryota</taxon>
        <taxon>Fungi</taxon>
        <taxon>Dikarya</taxon>
        <taxon>Ascomycota</taxon>
        <taxon>Pezizomycotina</taxon>
        <taxon>Dothideomycetes</taxon>
        <taxon>Dothideomycetes incertae sedis</taxon>
        <taxon>Botryosphaeriales</taxon>
        <taxon>Phyllostictaceae</taxon>
        <taxon>Phyllosticta</taxon>
    </lineage>
</organism>
<reference evidence="2" key="1">
    <citation type="journal article" date="2013" name="Japanese Journal of Mycology">
        <title>Taxonomic re-examination of Cryptomeria gall disease causing fungus.</title>
        <authorList>
            <person name="Ando Y."/>
            <person name="Motohashi K."/>
            <person name="Yaguchi Y."/>
        </authorList>
    </citation>
    <scope>NUCLEOTIDE SEQUENCE</scope>
    <source>
        <strain evidence="2">MUCC0012</strain>
    </source>
</reference>
<evidence type="ECO:0000256" key="1">
    <source>
        <dbReference type="SAM" id="MobiDB-lite"/>
    </source>
</evidence>
<feature type="non-terminal residue" evidence="2">
    <location>
        <position position="1"/>
    </location>
</feature>
<feature type="compositionally biased region" description="Low complexity" evidence="1">
    <location>
        <begin position="63"/>
        <end position="81"/>
    </location>
</feature>
<name>T2HI03_9PEZI</name>
<feature type="non-terminal residue" evidence="2">
    <location>
        <position position="88"/>
    </location>
</feature>
<dbReference type="EMBL" id="AB704250">
    <property type="protein sequence ID" value="BAN78850.1"/>
    <property type="molecule type" value="Genomic_DNA"/>
</dbReference>
<sequence length="88" mass="9588">CCFLADHFRRARPGRLWRLQWHLRPAARAHERLLQRGVQQQVRFLVPSSSTSSPAPWMPSAPAPSASSSAPTTSSSASLAPVTTGPRV</sequence>
<evidence type="ECO:0000313" key="2">
    <source>
        <dbReference type="EMBL" id="BAN78850.1"/>
    </source>
</evidence>
<dbReference type="AlphaFoldDB" id="T2HI03"/>
<protein>
    <submittedName>
        <fullName evidence="2">Beta-tubulin</fullName>
    </submittedName>
</protein>
<accession>T2HI03</accession>
<feature type="region of interest" description="Disordered" evidence="1">
    <location>
        <begin position="47"/>
        <end position="88"/>
    </location>
</feature>